<organism evidence="2 3">
    <name type="scientific">Portunus trituberculatus</name>
    <name type="common">Swimming crab</name>
    <name type="synonym">Neptunus trituberculatus</name>
    <dbReference type="NCBI Taxonomy" id="210409"/>
    <lineage>
        <taxon>Eukaryota</taxon>
        <taxon>Metazoa</taxon>
        <taxon>Ecdysozoa</taxon>
        <taxon>Arthropoda</taxon>
        <taxon>Crustacea</taxon>
        <taxon>Multicrustacea</taxon>
        <taxon>Malacostraca</taxon>
        <taxon>Eumalacostraca</taxon>
        <taxon>Eucarida</taxon>
        <taxon>Decapoda</taxon>
        <taxon>Pleocyemata</taxon>
        <taxon>Brachyura</taxon>
        <taxon>Eubrachyura</taxon>
        <taxon>Portunoidea</taxon>
        <taxon>Portunidae</taxon>
        <taxon>Portuninae</taxon>
        <taxon>Portunus</taxon>
    </lineage>
</organism>
<feature type="region of interest" description="Disordered" evidence="1">
    <location>
        <begin position="45"/>
        <end position="72"/>
    </location>
</feature>
<proteinExistence type="predicted"/>
<gene>
    <name evidence="2" type="ORF">E2C01_002749</name>
</gene>
<reference evidence="2 3" key="1">
    <citation type="submission" date="2019-05" db="EMBL/GenBank/DDBJ databases">
        <title>Another draft genome of Portunus trituberculatus and its Hox gene families provides insights of decapod evolution.</title>
        <authorList>
            <person name="Jeong J.-H."/>
            <person name="Song I."/>
            <person name="Kim S."/>
            <person name="Choi T."/>
            <person name="Kim D."/>
            <person name="Ryu S."/>
            <person name="Kim W."/>
        </authorList>
    </citation>
    <scope>NUCLEOTIDE SEQUENCE [LARGE SCALE GENOMIC DNA]</scope>
    <source>
        <tissue evidence="2">Muscle</tissue>
    </source>
</reference>
<dbReference type="Proteomes" id="UP000324222">
    <property type="component" value="Unassembled WGS sequence"/>
</dbReference>
<evidence type="ECO:0000313" key="3">
    <source>
        <dbReference type="Proteomes" id="UP000324222"/>
    </source>
</evidence>
<protein>
    <submittedName>
        <fullName evidence="2">Uncharacterized protein</fullName>
    </submittedName>
</protein>
<name>A0A5B7CL44_PORTR</name>
<evidence type="ECO:0000256" key="1">
    <source>
        <dbReference type="SAM" id="MobiDB-lite"/>
    </source>
</evidence>
<accession>A0A5B7CL44</accession>
<dbReference type="EMBL" id="VSRR010000101">
    <property type="protein sequence ID" value="MPC10120.1"/>
    <property type="molecule type" value="Genomic_DNA"/>
</dbReference>
<dbReference type="AlphaFoldDB" id="A0A5B7CL44"/>
<comment type="caution">
    <text evidence="2">The sequence shown here is derived from an EMBL/GenBank/DDBJ whole genome shotgun (WGS) entry which is preliminary data.</text>
</comment>
<feature type="compositionally biased region" description="Low complexity" evidence="1">
    <location>
        <begin position="46"/>
        <end position="62"/>
    </location>
</feature>
<keyword evidence="3" id="KW-1185">Reference proteome</keyword>
<evidence type="ECO:0000313" key="2">
    <source>
        <dbReference type="EMBL" id="MPC10120.1"/>
    </source>
</evidence>
<sequence>MLKITIQKLAVAANNTSDLNVTLIPKLQARCCHFQLCGPSVTWLTSSSSSSRNINSSSSSSLSPPPSGRLLHHRLSTLSHDSATQHTYTVLRGVKIDR</sequence>